<dbReference type="STRING" id="40754.THII_0733"/>
<gene>
    <name evidence="2" type="ORF">THII_0733</name>
</gene>
<dbReference type="GO" id="GO:0005975">
    <property type="term" value="P:carbohydrate metabolic process"/>
    <property type="evidence" value="ECO:0007669"/>
    <property type="project" value="InterPro"/>
</dbReference>
<evidence type="ECO:0000313" key="3">
    <source>
        <dbReference type="Proteomes" id="UP000031623"/>
    </source>
</evidence>
<feature type="domain" description="NodB homology" evidence="1">
    <location>
        <begin position="146"/>
        <end position="249"/>
    </location>
</feature>
<dbReference type="SUPFAM" id="SSF88713">
    <property type="entry name" value="Glycoside hydrolase/deacetylase"/>
    <property type="match status" value="1"/>
</dbReference>
<dbReference type="InterPro" id="IPR011330">
    <property type="entry name" value="Glyco_hydro/deAcase_b/a-brl"/>
</dbReference>
<dbReference type="HOGENOM" id="CLU_732932_0_0_6"/>
<reference evidence="2 3" key="1">
    <citation type="journal article" date="2014" name="ISME J.">
        <title>Ecophysiology of Thioploca ingrica as revealed by the complete genome sequence supplemented with proteomic evidence.</title>
        <authorList>
            <person name="Kojima H."/>
            <person name="Ogura Y."/>
            <person name="Yamamoto N."/>
            <person name="Togashi T."/>
            <person name="Mori H."/>
            <person name="Watanabe T."/>
            <person name="Nemoto F."/>
            <person name="Kurokawa K."/>
            <person name="Hayashi T."/>
            <person name="Fukui M."/>
        </authorList>
    </citation>
    <scope>NUCLEOTIDE SEQUENCE [LARGE SCALE GENOMIC DNA]</scope>
</reference>
<organism evidence="2 3">
    <name type="scientific">Thioploca ingrica</name>
    <dbReference type="NCBI Taxonomy" id="40754"/>
    <lineage>
        <taxon>Bacteria</taxon>
        <taxon>Pseudomonadati</taxon>
        <taxon>Pseudomonadota</taxon>
        <taxon>Gammaproteobacteria</taxon>
        <taxon>Thiotrichales</taxon>
        <taxon>Thiotrichaceae</taxon>
        <taxon>Thioploca</taxon>
    </lineage>
</organism>
<dbReference type="Pfam" id="PF01522">
    <property type="entry name" value="Polysacc_deac_1"/>
    <property type="match status" value="1"/>
</dbReference>
<dbReference type="AlphaFoldDB" id="A0A090AJF0"/>
<dbReference type="Proteomes" id="UP000031623">
    <property type="component" value="Chromosome"/>
</dbReference>
<sequence length="386" mass="44107">MSTEALTQVRIQQISDNPKLAWMENRPFFIPHSVLEKNDLAKYLDTEGNLAIPTGKFNVSPKASEILRLHAAFTDQKPISSRLPFSYQKIPSRIRSWVASIIGRWQRQKMNRWCVFPRWPLDLSADCLADLMIGYPPSPFKEKPTPVILTHDLDSAEGLKNLVRWFLKIEESVGARSTNYIVPCSWPIEHDLLRQVKDRGNEIGIHGYDHSNKTPFCEPVERRNRLEAARELIEKYDIIGYRAPSLLRTRGLLQDLANFYHYDSSIPTSGGLFPVPNNGCASARPFFIEGIFELPLSMPRDGSLLVLGYSPEEIFNLWVRCAEDISRSGGVVVLLTHCEARFSGNPTMLKVYQRFLEFIASSNRFIWSSPKEVLDRIEKVIGNKNE</sequence>
<dbReference type="InterPro" id="IPR002509">
    <property type="entry name" value="NODB_dom"/>
</dbReference>
<protein>
    <recommendedName>
        <fullName evidence="1">NodB homology domain-containing protein</fullName>
    </recommendedName>
</protein>
<dbReference type="GO" id="GO:0016810">
    <property type="term" value="F:hydrolase activity, acting on carbon-nitrogen (but not peptide) bonds"/>
    <property type="evidence" value="ECO:0007669"/>
    <property type="project" value="InterPro"/>
</dbReference>
<dbReference type="EMBL" id="AP014633">
    <property type="protein sequence ID" value="BAP55030.1"/>
    <property type="molecule type" value="Genomic_DNA"/>
</dbReference>
<proteinExistence type="predicted"/>
<evidence type="ECO:0000259" key="1">
    <source>
        <dbReference type="Pfam" id="PF01522"/>
    </source>
</evidence>
<name>A0A090AJF0_9GAMM</name>
<evidence type="ECO:0000313" key="2">
    <source>
        <dbReference type="EMBL" id="BAP55030.1"/>
    </source>
</evidence>
<keyword evidence="3" id="KW-1185">Reference proteome</keyword>
<dbReference type="Gene3D" id="3.20.20.370">
    <property type="entry name" value="Glycoside hydrolase/deacetylase"/>
    <property type="match status" value="1"/>
</dbReference>
<dbReference type="OrthoDB" id="9784220at2"/>
<dbReference type="KEGG" id="tig:THII_0733"/>
<accession>A0A090AJF0</accession>